<sequence>MKTIPALLLGATAALAQQYTNPVLWEDLADSDVIRVEDAYYYSASTMHYSPGAPVLRSYNLVDWEYVSHSVPVLDFGTAYSLDDDQRAYVQGIWASTLRYQPSSSTFRWLGCIDFSTTYVYSASNIEGPWEQTASIPNCYYDAGLLIDDSNGTEGVYVAYGSTSIRVAELSSDLTTELTTQVVYEAPDDVGYIEGARFYYINGNHYIWVTRPATDQLILKSTNGPLGPYELREVVVNVASPVQGSGAPHQGAIVDTPSGDWWYIAFVDAYPGGRIPVLAPVTWDADGWPSIVLDDAGGWGANYDYPVVSDKSVTPIPTSYTFLQDTLSAEWEWNHNPDNEQWSISQRGGLVLRTASVTDDLYQAKNTLTRRIHGPNVTATLRLDVSGMVDGDVSGLALFRDKTAWIGLRKLNGSVRVSMTSGVDMANDWTTVSTGSEGQGVQLTGTEVYLQVTVDITPGAGTGSFAYSLDGSSFDPLGPEYALNNVWEFFLGYRFGIFNYATLGLGGQVSVLGFEISD</sequence>
<organism evidence="8 9">
    <name type="scientific">Aspergillus cavernicola</name>
    <dbReference type="NCBI Taxonomy" id="176166"/>
    <lineage>
        <taxon>Eukaryota</taxon>
        <taxon>Fungi</taxon>
        <taxon>Dikarya</taxon>
        <taxon>Ascomycota</taxon>
        <taxon>Pezizomycotina</taxon>
        <taxon>Eurotiomycetes</taxon>
        <taxon>Eurotiomycetidae</taxon>
        <taxon>Eurotiales</taxon>
        <taxon>Aspergillaceae</taxon>
        <taxon>Aspergillus</taxon>
        <taxon>Aspergillus subgen. Nidulantes</taxon>
    </lineage>
</organism>
<dbReference type="Proteomes" id="UP001610335">
    <property type="component" value="Unassembled WGS sequence"/>
</dbReference>
<gene>
    <name evidence="8" type="ORF">BDW59DRAFT_164933</name>
</gene>
<dbReference type="InterPro" id="IPR041542">
    <property type="entry name" value="GH43_C2"/>
</dbReference>
<keyword evidence="3 5" id="KW-0378">Hydrolase</keyword>
<dbReference type="GO" id="GO:0016787">
    <property type="term" value="F:hydrolase activity"/>
    <property type="evidence" value="ECO:0007669"/>
    <property type="project" value="UniProtKB-KW"/>
</dbReference>
<dbReference type="Pfam" id="PF17851">
    <property type="entry name" value="GH43_C2"/>
    <property type="match status" value="1"/>
</dbReference>
<feature type="chain" id="PRO_5046067650" evidence="6">
    <location>
        <begin position="17"/>
        <end position="518"/>
    </location>
</feature>
<evidence type="ECO:0000313" key="9">
    <source>
        <dbReference type="Proteomes" id="UP001610335"/>
    </source>
</evidence>
<evidence type="ECO:0000256" key="2">
    <source>
        <dbReference type="ARBA" id="ARBA00022729"/>
    </source>
</evidence>
<evidence type="ECO:0000259" key="7">
    <source>
        <dbReference type="Pfam" id="PF17851"/>
    </source>
</evidence>
<dbReference type="PANTHER" id="PTHR42812">
    <property type="entry name" value="BETA-XYLOSIDASE"/>
    <property type="match status" value="1"/>
</dbReference>
<evidence type="ECO:0000256" key="3">
    <source>
        <dbReference type="ARBA" id="ARBA00022801"/>
    </source>
</evidence>
<keyword evidence="2 6" id="KW-0732">Signal</keyword>
<dbReference type="SUPFAM" id="SSF75005">
    <property type="entry name" value="Arabinanase/levansucrase/invertase"/>
    <property type="match status" value="1"/>
</dbReference>
<proteinExistence type="inferred from homology"/>
<dbReference type="InterPro" id="IPR006710">
    <property type="entry name" value="Glyco_hydro_43"/>
</dbReference>
<feature type="signal peptide" evidence="6">
    <location>
        <begin position="1"/>
        <end position="16"/>
    </location>
</feature>
<keyword evidence="9" id="KW-1185">Reference proteome</keyword>
<dbReference type="PANTHER" id="PTHR42812:SF15">
    <property type="entry name" value="HYDROLASE, PUTATIVE (AFU_ORTHOLOGUE AFUA_2G00930)-RELATED"/>
    <property type="match status" value="1"/>
</dbReference>
<reference evidence="8 9" key="1">
    <citation type="submission" date="2024-07" db="EMBL/GenBank/DDBJ databases">
        <title>Section-level genome sequencing and comparative genomics of Aspergillus sections Usti and Cavernicolus.</title>
        <authorList>
            <consortium name="Lawrence Berkeley National Laboratory"/>
            <person name="Nybo J.L."/>
            <person name="Vesth T.C."/>
            <person name="Theobald S."/>
            <person name="Frisvad J.C."/>
            <person name="Larsen T.O."/>
            <person name="Kjaerboelling I."/>
            <person name="Rothschild-Mancinelli K."/>
            <person name="Lyhne E.K."/>
            <person name="Kogle M.E."/>
            <person name="Barry K."/>
            <person name="Clum A."/>
            <person name="Na H."/>
            <person name="Ledsgaard L."/>
            <person name="Lin J."/>
            <person name="Lipzen A."/>
            <person name="Kuo A."/>
            <person name="Riley R."/>
            <person name="Mondo S."/>
            <person name="LaButti K."/>
            <person name="Haridas S."/>
            <person name="Pangalinan J."/>
            <person name="Salamov A.A."/>
            <person name="Simmons B.A."/>
            <person name="Magnuson J.K."/>
            <person name="Chen J."/>
            <person name="Drula E."/>
            <person name="Henrissat B."/>
            <person name="Wiebenga A."/>
            <person name="Lubbers R.J."/>
            <person name="Gomes A.C."/>
            <person name="Makela M.R."/>
            <person name="Stajich J."/>
            <person name="Grigoriev I.V."/>
            <person name="Mortensen U.H."/>
            <person name="De vries R.P."/>
            <person name="Baker S.E."/>
            <person name="Andersen M.R."/>
        </authorList>
    </citation>
    <scope>NUCLEOTIDE SEQUENCE [LARGE SCALE GENOMIC DNA]</scope>
    <source>
        <strain evidence="8 9">CBS 600.67</strain>
    </source>
</reference>
<comment type="similarity">
    <text evidence="1 5">Belongs to the glycosyl hydrolase 43 family.</text>
</comment>
<feature type="domain" description="Beta-xylosidase C-terminal Concanavalin A-like" evidence="7">
    <location>
        <begin position="321"/>
        <end position="502"/>
    </location>
</feature>
<dbReference type="InterPro" id="IPR023296">
    <property type="entry name" value="Glyco_hydro_beta-prop_sf"/>
</dbReference>
<dbReference type="EMBL" id="JBFXLS010000075">
    <property type="protein sequence ID" value="KAL2819607.1"/>
    <property type="molecule type" value="Genomic_DNA"/>
</dbReference>
<evidence type="ECO:0000256" key="5">
    <source>
        <dbReference type="RuleBase" id="RU361187"/>
    </source>
</evidence>
<name>A0ABR4HVT2_9EURO</name>
<evidence type="ECO:0000256" key="6">
    <source>
        <dbReference type="SAM" id="SignalP"/>
    </source>
</evidence>
<dbReference type="Gene3D" id="2.60.120.200">
    <property type="match status" value="1"/>
</dbReference>
<dbReference type="InterPro" id="IPR013320">
    <property type="entry name" value="ConA-like_dom_sf"/>
</dbReference>
<dbReference type="CDD" id="cd09001">
    <property type="entry name" value="GH43_FsAxh1-like"/>
    <property type="match status" value="1"/>
</dbReference>
<comment type="caution">
    <text evidence="8">The sequence shown here is derived from an EMBL/GenBank/DDBJ whole genome shotgun (WGS) entry which is preliminary data.</text>
</comment>
<dbReference type="SUPFAM" id="SSF49899">
    <property type="entry name" value="Concanavalin A-like lectins/glucanases"/>
    <property type="match status" value="1"/>
</dbReference>
<evidence type="ECO:0000313" key="8">
    <source>
        <dbReference type="EMBL" id="KAL2819607.1"/>
    </source>
</evidence>
<dbReference type="Pfam" id="PF04616">
    <property type="entry name" value="Glyco_hydro_43"/>
    <property type="match status" value="1"/>
</dbReference>
<dbReference type="Gene3D" id="2.115.10.20">
    <property type="entry name" value="Glycosyl hydrolase domain, family 43"/>
    <property type="match status" value="1"/>
</dbReference>
<dbReference type="InterPro" id="IPR051795">
    <property type="entry name" value="Glycosyl_Hydrlase_43"/>
</dbReference>
<accession>A0ABR4HVT2</accession>
<keyword evidence="4 5" id="KW-0326">Glycosidase</keyword>
<evidence type="ECO:0000256" key="4">
    <source>
        <dbReference type="ARBA" id="ARBA00023295"/>
    </source>
</evidence>
<protein>
    <submittedName>
        <fullName evidence="8">Glycosyl hydrolase/xylanase</fullName>
    </submittedName>
</protein>
<evidence type="ECO:0000256" key="1">
    <source>
        <dbReference type="ARBA" id="ARBA00009865"/>
    </source>
</evidence>